<dbReference type="Proteomes" id="UP000789508">
    <property type="component" value="Unassembled WGS sequence"/>
</dbReference>
<comment type="caution">
    <text evidence="7">The sequence shown here is derived from an EMBL/GenBank/DDBJ whole genome shotgun (WGS) entry which is preliminary data.</text>
</comment>
<keyword evidence="5 6" id="KW-0143">Chaperone</keyword>
<comment type="similarity">
    <text evidence="6">Belongs to the TCP-1 chaperonin family.</text>
</comment>
<dbReference type="InterPro" id="IPR002423">
    <property type="entry name" value="Cpn60/GroEL/TCP-1"/>
</dbReference>
<evidence type="ECO:0000256" key="1">
    <source>
        <dbReference type="ARBA" id="ARBA00002912"/>
    </source>
</evidence>
<dbReference type="PRINTS" id="PR00304">
    <property type="entry name" value="TCOMPLEXTCP1"/>
</dbReference>
<dbReference type="SUPFAM" id="SSF48592">
    <property type="entry name" value="GroEL equatorial domain-like"/>
    <property type="match status" value="1"/>
</dbReference>
<dbReference type="InterPro" id="IPR017998">
    <property type="entry name" value="Chaperone_TCP-1"/>
</dbReference>
<dbReference type="OrthoDB" id="1748577at2759"/>
<dbReference type="PANTHER" id="PTHR11353">
    <property type="entry name" value="CHAPERONIN"/>
    <property type="match status" value="1"/>
</dbReference>
<proteinExistence type="inferred from homology"/>
<dbReference type="Gene3D" id="1.10.560.10">
    <property type="entry name" value="GroEL-like equatorial domain"/>
    <property type="match status" value="1"/>
</dbReference>
<keyword evidence="4 6" id="KW-0067">ATP-binding</keyword>
<organism evidence="7 8">
    <name type="scientific">Ambispora leptoticha</name>
    <dbReference type="NCBI Taxonomy" id="144679"/>
    <lineage>
        <taxon>Eukaryota</taxon>
        <taxon>Fungi</taxon>
        <taxon>Fungi incertae sedis</taxon>
        <taxon>Mucoromycota</taxon>
        <taxon>Glomeromycotina</taxon>
        <taxon>Glomeromycetes</taxon>
        <taxon>Archaeosporales</taxon>
        <taxon>Ambisporaceae</taxon>
        <taxon>Ambispora</taxon>
    </lineage>
</organism>
<name>A0A9N9EVC2_9GLOM</name>
<evidence type="ECO:0000313" key="7">
    <source>
        <dbReference type="EMBL" id="CAG8691795.1"/>
    </source>
</evidence>
<accession>A0A9N9EVC2</accession>
<feature type="non-terminal residue" evidence="7">
    <location>
        <position position="186"/>
    </location>
</feature>
<evidence type="ECO:0000256" key="4">
    <source>
        <dbReference type="ARBA" id="ARBA00022840"/>
    </source>
</evidence>
<keyword evidence="3 6" id="KW-0547">Nucleotide-binding</keyword>
<dbReference type="InterPro" id="IPR027413">
    <property type="entry name" value="GROEL-like_equatorial_sf"/>
</dbReference>
<evidence type="ECO:0000313" key="8">
    <source>
        <dbReference type="Proteomes" id="UP000789508"/>
    </source>
</evidence>
<comment type="function">
    <text evidence="1">Molecular chaperone; assists the folding of proteins upon ATP hydrolysis.</text>
</comment>
<dbReference type="AlphaFoldDB" id="A0A9N9EVC2"/>
<sequence length="186" mass="19936">SPPSSPNESSKTATIVVRGATQNHLDDIERAIDDGVNTVKAVMRDNRLVPGAGAAEMELVKRLLSFGEKTPGLNQHSIKKFAEALEVIPRTLAEGAGLDATEILSKLYAAHHQSDQNNIGVDVENEKDGTVDAVKAGIFDLLVVKSWAIRYATDAALTVLRVDQIIMSKQAGGPKPPKGNADWDED</sequence>
<evidence type="ECO:0000256" key="3">
    <source>
        <dbReference type="ARBA" id="ARBA00022741"/>
    </source>
</evidence>
<protein>
    <submittedName>
        <fullName evidence="7">4760_t:CDS:1</fullName>
    </submittedName>
</protein>
<dbReference type="Pfam" id="PF00118">
    <property type="entry name" value="Cpn60_TCP1"/>
    <property type="match status" value="1"/>
</dbReference>
<evidence type="ECO:0000256" key="5">
    <source>
        <dbReference type="ARBA" id="ARBA00023186"/>
    </source>
</evidence>
<keyword evidence="8" id="KW-1185">Reference proteome</keyword>
<evidence type="ECO:0000256" key="2">
    <source>
        <dbReference type="ARBA" id="ARBA00011381"/>
    </source>
</evidence>
<evidence type="ECO:0000256" key="6">
    <source>
        <dbReference type="RuleBase" id="RU004187"/>
    </source>
</evidence>
<comment type="subunit">
    <text evidence="2">Component of the T-complex protein 1 (TCP1) complex.</text>
</comment>
<dbReference type="GO" id="GO:0005524">
    <property type="term" value="F:ATP binding"/>
    <property type="evidence" value="ECO:0007669"/>
    <property type="project" value="UniProtKB-KW"/>
</dbReference>
<dbReference type="EMBL" id="CAJVPS010016930">
    <property type="protein sequence ID" value="CAG8691795.1"/>
    <property type="molecule type" value="Genomic_DNA"/>
</dbReference>
<reference evidence="7" key="1">
    <citation type="submission" date="2021-06" db="EMBL/GenBank/DDBJ databases">
        <authorList>
            <person name="Kallberg Y."/>
            <person name="Tangrot J."/>
            <person name="Rosling A."/>
        </authorList>
    </citation>
    <scope>NUCLEOTIDE SEQUENCE</scope>
    <source>
        <strain evidence="7">FL130A</strain>
    </source>
</reference>
<dbReference type="GO" id="GO:0140662">
    <property type="term" value="F:ATP-dependent protein folding chaperone"/>
    <property type="evidence" value="ECO:0007669"/>
    <property type="project" value="InterPro"/>
</dbReference>
<gene>
    <name evidence="7" type="ORF">ALEPTO_LOCUS11235</name>
</gene>